<feature type="compositionally biased region" description="Low complexity" evidence="1">
    <location>
        <begin position="302"/>
        <end position="314"/>
    </location>
</feature>
<dbReference type="EMBL" id="LK052896">
    <property type="protein sequence ID" value="CDR43146.1"/>
    <property type="molecule type" value="Genomic_DNA"/>
</dbReference>
<organism evidence="2">
    <name type="scientific">Cyberlindnera fabianii</name>
    <name type="common">Yeast</name>
    <name type="synonym">Hansenula fabianii</name>
    <dbReference type="NCBI Taxonomy" id="36022"/>
    <lineage>
        <taxon>Eukaryota</taxon>
        <taxon>Fungi</taxon>
        <taxon>Dikarya</taxon>
        <taxon>Ascomycota</taxon>
        <taxon>Saccharomycotina</taxon>
        <taxon>Saccharomycetes</taxon>
        <taxon>Phaffomycetales</taxon>
        <taxon>Phaffomycetaceae</taxon>
        <taxon>Cyberlindnera</taxon>
    </lineage>
</organism>
<feature type="compositionally biased region" description="Basic and acidic residues" evidence="1">
    <location>
        <begin position="224"/>
        <end position="240"/>
    </location>
</feature>
<feature type="compositionally biased region" description="Polar residues" evidence="1">
    <location>
        <begin position="287"/>
        <end position="298"/>
    </location>
</feature>
<evidence type="ECO:0000256" key="1">
    <source>
        <dbReference type="SAM" id="MobiDB-lite"/>
    </source>
</evidence>
<dbReference type="VEuPathDB" id="FungiDB:BON22_2840"/>
<name>A0A061AZR2_CYBFA</name>
<reference evidence="2" key="1">
    <citation type="journal article" date="2014" name="Genome Announc.">
        <title>Genome sequence of the yeast Cyberlindnera fabianii (Hansenula fabianii).</title>
        <authorList>
            <person name="Freel K.C."/>
            <person name="Sarilar V."/>
            <person name="Neuveglise C."/>
            <person name="Devillers H."/>
            <person name="Friedrich A."/>
            <person name="Schacherer J."/>
        </authorList>
    </citation>
    <scope>NUCLEOTIDE SEQUENCE</scope>
    <source>
        <strain evidence="2">YJS4271</strain>
    </source>
</reference>
<feature type="region of interest" description="Disordered" evidence="1">
    <location>
        <begin position="222"/>
        <end position="325"/>
    </location>
</feature>
<feature type="compositionally biased region" description="Polar residues" evidence="1">
    <location>
        <begin position="241"/>
        <end position="267"/>
    </location>
</feature>
<feature type="compositionally biased region" description="Basic residues" evidence="1">
    <location>
        <begin position="315"/>
        <end position="325"/>
    </location>
</feature>
<protein>
    <submittedName>
        <fullName evidence="2">CYFA0S11e00727g1_1</fullName>
    </submittedName>
</protein>
<sequence length="846" mass="96089">MAPFCSPSYKGTSCITPPELAHLRPEKEDCNTQDPLHQINEKPYSCVQLPSLWCTTMKSADTISPQCPTKGSEGIDTSVSITKELNKDSNEKIGASPTKLSDGSGKAQWCAAGVEKVVAENVNRVDSAHHQEDDHKEDNASQVLPIFQPHICTWNPPPIQKFKKIVDTATVGSSEFHLARGHHTISKKLSVKASDKAGDASNSRSFVIEVFSTLKTRFISTKQQTDDISRDSGHKNEEKTITYTTSSSEATTNGSSLTISTPKSDCNSPSSASEDFSESNINHAKVGTSTTASQSDLSGSIKKAPAKAPVSVKTKPFKHSPKRQRKMTPKLLGKLPEETFSPRSLCYRSPKSSGEALLQFEKNTTELTKIMRYQKLYAETPAKGSFNIEEYQKLSPFTWSTERKRYLKANPSKFDKIYAGDGCVESSPNMPIHFSVIGKHEWEPKMKTKWLRESSRPVYISPDLHVLSINPWPHRDTLVSMFAHLLNTPPWSEFDESRTPHLEDLYNLHGENSVSMREILHWQPTKPTLRIKWTRKKGKKLSDARTDVASFIQRYLHDFYHREHPPALKSSLKENYEINENVIFTKFEMFADFVAMAYFKEFIIQSGCISIINTDKSDIELYNMGMRFMMEQKPIDWGYCFLNYLRIQVLDINNVRYIGSDTNHPKGAGATCFRPIEEWEIKKYLPDAQLMVFLASELNKGNELKVKSAGMVSDTTKSLLVFVLALVKSPHFFRYVLRQVLFQVGTLMQDRYRLDLTGQATMNLMMKVFKPGERLWIPRSFRQSKIDSISGNRMATLHQGVDQGRYCFEKNTETYLRKLEEDNARQTLRILEQRVAKEARTSTEQV</sequence>
<gene>
    <name evidence="2" type="ORF">CYFA0S_11e00727g</name>
</gene>
<accession>A0A061AZR2</accession>
<evidence type="ECO:0000313" key="2">
    <source>
        <dbReference type="EMBL" id="CDR43146.1"/>
    </source>
</evidence>
<proteinExistence type="predicted"/>
<dbReference type="AlphaFoldDB" id="A0A061AZR2"/>